<evidence type="ECO:0000313" key="4">
    <source>
        <dbReference type="Proteomes" id="UP000758168"/>
    </source>
</evidence>
<dbReference type="EMBL" id="JAGIOB010000001">
    <property type="protein sequence ID" value="MBP2418829.1"/>
    <property type="molecule type" value="Genomic_DNA"/>
</dbReference>
<feature type="region of interest" description="Disordered" evidence="1">
    <location>
        <begin position="36"/>
        <end position="56"/>
    </location>
</feature>
<gene>
    <name evidence="3" type="ORF">JOF54_003751</name>
</gene>
<proteinExistence type="predicted"/>
<organism evidence="3 4">
    <name type="scientific">Microlunatus capsulatus</name>
    <dbReference type="NCBI Taxonomy" id="99117"/>
    <lineage>
        <taxon>Bacteria</taxon>
        <taxon>Bacillati</taxon>
        <taxon>Actinomycetota</taxon>
        <taxon>Actinomycetes</taxon>
        <taxon>Propionibacteriales</taxon>
        <taxon>Propionibacteriaceae</taxon>
        <taxon>Microlunatus</taxon>
    </lineage>
</organism>
<reference evidence="3 4" key="1">
    <citation type="submission" date="2021-03" db="EMBL/GenBank/DDBJ databases">
        <title>Sequencing the genomes of 1000 actinobacteria strains.</title>
        <authorList>
            <person name="Klenk H.-P."/>
        </authorList>
    </citation>
    <scope>NUCLEOTIDE SEQUENCE [LARGE SCALE GENOMIC DNA]</scope>
    <source>
        <strain evidence="3 4">DSM 12936</strain>
    </source>
</reference>
<dbReference type="GO" id="GO:0000428">
    <property type="term" value="C:DNA-directed RNA polymerase complex"/>
    <property type="evidence" value="ECO:0007669"/>
    <property type="project" value="UniProtKB-KW"/>
</dbReference>
<keyword evidence="2" id="KW-0812">Transmembrane</keyword>
<feature type="region of interest" description="Disordered" evidence="1">
    <location>
        <begin position="75"/>
        <end position="109"/>
    </location>
</feature>
<evidence type="ECO:0000256" key="2">
    <source>
        <dbReference type="SAM" id="Phobius"/>
    </source>
</evidence>
<keyword evidence="2" id="KW-0472">Membrane</keyword>
<keyword evidence="3" id="KW-0240">DNA-directed RNA polymerase</keyword>
<feature type="transmembrane region" description="Helical" evidence="2">
    <location>
        <begin position="203"/>
        <end position="224"/>
    </location>
</feature>
<name>A0ABS4ZCY9_9ACTN</name>
<evidence type="ECO:0000313" key="3">
    <source>
        <dbReference type="EMBL" id="MBP2418829.1"/>
    </source>
</evidence>
<dbReference type="RefSeq" id="WP_210058659.1">
    <property type="nucleotide sequence ID" value="NZ_JAGIOB010000001.1"/>
</dbReference>
<feature type="compositionally biased region" description="Low complexity" evidence="1">
    <location>
        <begin position="75"/>
        <end position="105"/>
    </location>
</feature>
<accession>A0ABS4ZCY9</accession>
<comment type="caution">
    <text evidence="3">The sequence shown here is derived from an EMBL/GenBank/DDBJ whole genome shotgun (WGS) entry which is preliminary data.</text>
</comment>
<keyword evidence="4" id="KW-1185">Reference proteome</keyword>
<keyword evidence="2" id="KW-1133">Transmembrane helix</keyword>
<evidence type="ECO:0000256" key="1">
    <source>
        <dbReference type="SAM" id="MobiDB-lite"/>
    </source>
</evidence>
<keyword evidence="3" id="KW-0804">Transcription</keyword>
<sequence length="493" mass="51037">MGALSETEPDRLGRLARALAGDTDGAAALLAAARVAADRRPRRRPAGDAAGLVVDPAEERAAARRAALVRAFLRGPRRPSAPAPAAGPATEPDLTPAGGPGPAAEGDPDLDAVRRRLDGLAPLPRAVLVLREVEGLTLADVVRLTERSGPSVTRALATATDAVGAPGHQLERVVAAVEPPTGGQVETARRGLEARRRRVRGRWLLAGVLVVALVAAATVLPGVLRPDPYARAAGTWVYGYDLRPDAEVRVLNRFLTPGRDTAELVDRAAVRGGAVARTCDVTATSSTEPAPTPEGRATRVGTRPGRFLAADSSRGAGLWWRDGPRTVFELSCSPEGTDAELLAVAAAVVPAEVPVLLPVDLRALPAGEEVHGLYDLDGQVAVLVLPPGETEESPNALYVSVGSSIGGTPRPGGRTVRVGDATARVEEDAESVAVCWDLGGPQACVADFNGDAGSAPARQRRLARLLGVARAVRVASGPTDRSTWFDARAAVPG</sequence>
<protein>
    <submittedName>
        <fullName evidence="3">DNA-directed RNA polymerase specialized sigma24 family protein</fullName>
    </submittedName>
</protein>
<dbReference type="Proteomes" id="UP000758168">
    <property type="component" value="Unassembled WGS sequence"/>
</dbReference>